<sequence length="698" mass="78092">MDFISGERGSGGEHEEASNRERGKKSCHRHSPQQIYHLEAFFKECPHPDEKQRQQLSRNLGLEPKQIKFWFQNKRTQIKAQSERADNSVLKVENDRIECEILAMKDALNHLVCRTCNDKKLGEEDRQRNLQKLQSENALLKGEYERLYNAVAPFIGKPSALVSSSIQSIMSSSERNFLSQGMGVPSADPALAGRTSMDLMFSYMGGRQDMEKSQMVEIAATATKELLMLLRENEPLWIKASPNGRCFLDTDFYNKHYPKEETFKNSGAWIESSKESGIVPMTAGDLFEILSDPRKWMDIFPTIVTKVREIGTLDTGSYGGSLHLLYVKLHVLSPMVVPREYIFLRYSCQLDPSTWIIADASYDFLSKLQMPNVSVGSWRLPSGCLIQEIPNGSAKVTWVEHVQVDGKSFSDPILTELIWSSQAFGAKRWIVTLERMYERFAFSMETRTMAISEPEAVDAHNGRRSLMDLSHRMVKNFFEILSTPKKVDLGYLTQLNDSDILVSVRESSVPGQPQGTIVCLATTLQLPVFYENLFAFFKDEKTRAQWDVFSGGNGVDEMIRIATGAYPGNCISLLKPSYPRENTVMILQESWIDPLEGVVIYAPVDMIAIGRGLNGEDTSQTPILPSGFIISCDGALGGVGGASTSSSSARIRSSILTSVFQILLSETTPKELNMEIMGNMHSIISNSIGKIKMAMGLV</sequence>
<protein>
    <submittedName>
        <fullName evidence="1">Uncharacterized protein</fullName>
    </submittedName>
</protein>
<dbReference type="EMBL" id="CM044708">
    <property type="protein sequence ID" value="KAI5648184.1"/>
    <property type="molecule type" value="Genomic_DNA"/>
</dbReference>
<gene>
    <name evidence="1" type="ORF">M9H77_34189</name>
</gene>
<accession>A0ACB9ZKJ4</accession>
<reference evidence="2" key="1">
    <citation type="journal article" date="2023" name="Nat. Plants">
        <title>Single-cell RNA sequencing provides a high-resolution roadmap for understanding the multicellular compartmentation of specialized metabolism.</title>
        <authorList>
            <person name="Sun S."/>
            <person name="Shen X."/>
            <person name="Li Y."/>
            <person name="Li Y."/>
            <person name="Wang S."/>
            <person name="Li R."/>
            <person name="Zhang H."/>
            <person name="Shen G."/>
            <person name="Guo B."/>
            <person name="Wei J."/>
            <person name="Xu J."/>
            <person name="St-Pierre B."/>
            <person name="Chen S."/>
            <person name="Sun C."/>
        </authorList>
    </citation>
    <scope>NUCLEOTIDE SEQUENCE [LARGE SCALE GENOMIC DNA]</scope>
</reference>
<keyword evidence="2" id="KW-1185">Reference proteome</keyword>
<name>A0ACB9ZKJ4_CATRO</name>
<evidence type="ECO:0000313" key="1">
    <source>
        <dbReference type="EMBL" id="KAI5648184.1"/>
    </source>
</evidence>
<proteinExistence type="predicted"/>
<organism evidence="1 2">
    <name type="scientific">Catharanthus roseus</name>
    <name type="common">Madagascar periwinkle</name>
    <name type="synonym">Vinca rosea</name>
    <dbReference type="NCBI Taxonomy" id="4058"/>
    <lineage>
        <taxon>Eukaryota</taxon>
        <taxon>Viridiplantae</taxon>
        <taxon>Streptophyta</taxon>
        <taxon>Embryophyta</taxon>
        <taxon>Tracheophyta</taxon>
        <taxon>Spermatophyta</taxon>
        <taxon>Magnoliopsida</taxon>
        <taxon>eudicotyledons</taxon>
        <taxon>Gunneridae</taxon>
        <taxon>Pentapetalae</taxon>
        <taxon>asterids</taxon>
        <taxon>lamiids</taxon>
        <taxon>Gentianales</taxon>
        <taxon>Apocynaceae</taxon>
        <taxon>Rauvolfioideae</taxon>
        <taxon>Vinceae</taxon>
        <taxon>Catharanthinae</taxon>
        <taxon>Catharanthus</taxon>
    </lineage>
</organism>
<dbReference type="Proteomes" id="UP001060085">
    <property type="component" value="Linkage Group LG08"/>
</dbReference>
<evidence type="ECO:0000313" key="2">
    <source>
        <dbReference type="Proteomes" id="UP001060085"/>
    </source>
</evidence>
<comment type="caution">
    <text evidence="1">The sequence shown here is derived from an EMBL/GenBank/DDBJ whole genome shotgun (WGS) entry which is preliminary data.</text>
</comment>